<evidence type="ECO:0000313" key="2">
    <source>
        <dbReference type="EMBL" id="CAG6749023.1"/>
    </source>
</evidence>
<dbReference type="EMBL" id="HBUF01521488">
    <property type="protein sequence ID" value="CAG6749023.1"/>
    <property type="molecule type" value="Transcribed_RNA"/>
</dbReference>
<sequence>MTLSYNGSRTNVLFQQTDLIINEFTSLAYEKTIRKEMTLKRTSKNPMEKEGKPKQKERTRKTVHFWGKHALMLKTETINRTIGKSFDIRPSTSAPKPVKRVSKKNMGKEGKTVVKE</sequence>
<protein>
    <submittedName>
        <fullName evidence="2">Uncharacterized protein</fullName>
    </submittedName>
</protein>
<feature type="compositionally biased region" description="Basic and acidic residues" evidence="1">
    <location>
        <begin position="106"/>
        <end position="116"/>
    </location>
</feature>
<reference evidence="2" key="1">
    <citation type="submission" date="2021-05" db="EMBL/GenBank/DDBJ databases">
        <authorList>
            <person name="Alioto T."/>
            <person name="Alioto T."/>
            <person name="Gomez Garrido J."/>
        </authorList>
    </citation>
    <scope>NUCLEOTIDE SEQUENCE</scope>
</reference>
<proteinExistence type="predicted"/>
<accession>A0A8D9ECM5</accession>
<feature type="region of interest" description="Disordered" evidence="1">
    <location>
        <begin position="84"/>
        <end position="116"/>
    </location>
</feature>
<feature type="region of interest" description="Disordered" evidence="1">
    <location>
        <begin position="38"/>
        <end position="62"/>
    </location>
</feature>
<dbReference type="AlphaFoldDB" id="A0A8D9ECM5"/>
<name>A0A8D9ECM5_9HEMI</name>
<evidence type="ECO:0000256" key="1">
    <source>
        <dbReference type="SAM" id="MobiDB-lite"/>
    </source>
</evidence>
<organism evidence="2">
    <name type="scientific">Cacopsylla melanoneura</name>
    <dbReference type="NCBI Taxonomy" id="428564"/>
    <lineage>
        <taxon>Eukaryota</taxon>
        <taxon>Metazoa</taxon>
        <taxon>Ecdysozoa</taxon>
        <taxon>Arthropoda</taxon>
        <taxon>Hexapoda</taxon>
        <taxon>Insecta</taxon>
        <taxon>Pterygota</taxon>
        <taxon>Neoptera</taxon>
        <taxon>Paraneoptera</taxon>
        <taxon>Hemiptera</taxon>
        <taxon>Sternorrhyncha</taxon>
        <taxon>Psylloidea</taxon>
        <taxon>Psyllidae</taxon>
        <taxon>Psyllinae</taxon>
        <taxon>Cacopsylla</taxon>
    </lineage>
</organism>
<feature type="compositionally biased region" description="Basic and acidic residues" evidence="1">
    <location>
        <begin position="46"/>
        <end position="56"/>
    </location>
</feature>